<feature type="compositionally biased region" description="Polar residues" evidence="1">
    <location>
        <begin position="673"/>
        <end position="685"/>
    </location>
</feature>
<proteinExistence type="predicted"/>
<dbReference type="InterPro" id="IPR011990">
    <property type="entry name" value="TPR-like_helical_dom_sf"/>
</dbReference>
<accession>A0ABD3EZY5</accession>
<organism evidence="2 3">
    <name type="scientific">Phytophthora oleae</name>
    <dbReference type="NCBI Taxonomy" id="2107226"/>
    <lineage>
        <taxon>Eukaryota</taxon>
        <taxon>Sar</taxon>
        <taxon>Stramenopiles</taxon>
        <taxon>Oomycota</taxon>
        <taxon>Peronosporomycetes</taxon>
        <taxon>Peronosporales</taxon>
        <taxon>Peronosporaceae</taxon>
        <taxon>Phytophthora</taxon>
    </lineage>
</organism>
<evidence type="ECO:0000313" key="3">
    <source>
        <dbReference type="Proteomes" id="UP001632037"/>
    </source>
</evidence>
<feature type="region of interest" description="Disordered" evidence="1">
    <location>
        <begin position="244"/>
        <end position="278"/>
    </location>
</feature>
<name>A0ABD3EZY5_9STRA</name>
<comment type="caution">
    <text evidence="2">The sequence shown here is derived from an EMBL/GenBank/DDBJ whole genome shotgun (WGS) entry which is preliminary data.</text>
</comment>
<gene>
    <name evidence="2" type="ORF">V7S43_016388</name>
</gene>
<feature type="region of interest" description="Disordered" evidence="1">
    <location>
        <begin position="627"/>
        <end position="695"/>
    </location>
</feature>
<dbReference type="AlphaFoldDB" id="A0ABD3EZY5"/>
<dbReference type="SUPFAM" id="SSF48452">
    <property type="entry name" value="TPR-like"/>
    <property type="match status" value="1"/>
</dbReference>
<evidence type="ECO:0000313" key="2">
    <source>
        <dbReference type="EMBL" id="KAL3658504.1"/>
    </source>
</evidence>
<reference evidence="2 3" key="1">
    <citation type="submission" date="2024-09" db="EMBL/GenBank/DDBJ databases">
        <title>Genome sequencing and assembly of Phytophthora oleae, isolate VK10A, causative agent of rot of olive drupes.</title>
        <authorList>
            <person name="Conti Taguali S."/>
            <person name="Riolo M."/>
            <person name="La Spada F."/>
            <person name="Cacciola S.O."/>
            <person name="Dionisio G."/>
        </authorList>
    </citation>
    <scope>NUCLEOTIDE SEQUENCE [LARGE SCALE GENOMIC DNA]</scope>
    <source>
        <strain evidence="2 3">VK10A</strain>
    </source>
</reference>
<protein>
    <submittedName>
        <fullName evidence="2">Uncharacterized protein</fullName>
    </submittedName>
</protein>
<sequence length="716" mass="78785">MASILHADPLMDSTDSTSIFTMLFKQKEAQDCPQEDNEPSSTKDEEPQHQHIPLPVKQPTLLADLHLLQQITQQLQTATLVSATGSNNSDDYGDVNTETENLATVYCRRAAALLAFVDYDATTSVPLDILASGSSANGSLEEANQPAPMLEAVRQALQDSQAAAALTLNNATLAEAHLLSAYSSRSLGELSHARAFIALATAALPESTALTNLAEQLDVEARADNAELLPKLRMTSEALATLSRSCETPSIVEEEEDNNGQPELKTTKGEPLASAPTPAVPVAQSSFWSQVATSFQVLEEAAQSSWLEKIERIMHQNVHHRCAQPSAVRQLDAALQAALTTLALLLQCSAACSILELNMTVDEAARTLEKLSQAASSSPQTLVQNRTARKWIVQTWAPAVRRVVVSASRSPLIDLSNDVLLMLARLLQASGSWRRCTAASHGLAYAEMGYDLAKYFRGNFTDPSAWTRLEMQCAEAYASALLQRTSGHKDALKTSRETLQAALHVGDHEYELRSRLLVAKTLRLMKEPEIAHAELVQLLERSRALNDVHMEAMAEYEMGEHFVHKEDLESAQEHFHVAQALCNRTGNCGNSWRPRSIQQAIAFYAQLRPTTRRGAMRCSVSTLVRSINDEDNSESMEAQDNDEDQDKQEEEESQRPKTRRQAFYIKKEPEPQSLMSTLINMTDSLSGPKPKRTTSWRESVFAAAWPSELQTAAVAQ</sequence>
<feature type="region of interest" description="Disordered" evidence="1">
    <location>
        <begin position="28"/>
        <end position="50"/>
    </location>
</feature>
<dbReference type="Proteomes" id="UP001632037">
    <property type="component" value="Unassembled WGS sequence"/>
</dbReference>
<feature type="compositionally biased region" description="Acidic residues" evidence="1">
    <location>
        <begin position="629"/>
        <end position="652"/>
    </location>
</feature>
<dbReference type="EMBL" id="JBIMZQ010000053">
    <property type="protein sequence ID" value="KAL3658504.1"/>
    <property type="molecule type" value="Genomic_DNA"/>
</dbReference>
<evidence type="ECO:0000256" key="1">
    <source>
        <dbReference type="SAM" id="MobiDB-lite"/>
    </source>
</evidence>
<keyword evidence="3" id="KW-1185">Reference proteome</keyword>